<dbReference type="OrthoDB" id="793244at2"/>
<dbReference type="Proteomes" id="UP000199572">
    <property type="component" value="Unassembled WGS sequence"/>
</dbReference>
<evidence type="ECO:0000313" key="2">
    <source>
        <dbReference type="Proteomes" id="UP000199572"/>
    </source>
</evidence>
<dbReference type="RefSeq" id="WP_090883987.1">
    <property type="nucleotide sequence ID" value="NZ_FOGG01000010.1"/>
</dbReference>
<organism evidence="1 2">
    <name type="scientific">Pedobacter rhizosphaerae</name>
    <dbReference type="NCBI Taxonomy" id="390241"/>
    <lineage>
        <taxon>Bacteria</taxon>
        <taxon>Pseudomonadati</taxon>
        <taxon>Bacteroidota</taxon>
        <taxon>Sphingobacteriia</taxon>
        <taxon>Sphingobacteriales</taxon>
        <taxon>Sphingobacteriaceae</taxon>
        <taxon>Pedobacter</taxon>
    </lineage>
</organism>
<keyword evidence="2" id="KW-1185">Reference proteome</keyword>
<accession>A0A1H9PVP8</accession>
<dbReference type="EMBL" id="FOGG01000010">
    <property type="protein sequence ID" value="SER52294.1"/>
    <property type="molecule type" value="Genomic_DNA"/>
</dbReference>
<evidence type="ECO:0000313" key="1">
    <source>
        <dbReference type="EMBL" id="SER52294.1"/>
    </source>
</evidence>
<dbReference type="STRING" id="390241.SAMN04488023_110132"/>
<dbReference type="AlphaFoldDB" id="A0A1H9PVP8"/>
<proteinExistence type="predicted"/>
<protein>
    <submittedName>
        <fullName evidence="1">Uncharacterized protein</fullName>
    </submittedName>
</protein>
<gene>
    <name evidence="1" type="ORF">SAMN04488023_110132</name>
</gene>
<sequence length="137" mass="15316">MKPYQERLVTITADTILTKLFPHAVIPHYVWIENGQLIAMAGTEFFSAGIIEACVERRIHLNHIITNRKPKRKLVWKTTTDEGIIVQNQQAATDKYNTYPMGILSFKTAGKHTITVSLVEGDPVSSSLESAVIKPVL</sequence>
<name>A0A1H9PVP8_9SPHI</name>
<reference evidence="1 2" key="1">
    <citation type="submission" date="2016-10" db="EMBL/GenBank/DDBJ databases">
        <authorList>
            <person name="de Groot N.N."/>
        </authorList>
    </citation>
    <scope>NUCLEOTIDE SEQUENCE [LARGE SCALE GENOMIC DNA]</scope>
    <source>
        <strain evidence="1 2">DSM 18610</strain>
    </source>
</reference>